<dbReference type="EMBL" id="KV878347">
    <property type="protein sequence ID" value="OJJ44554.1"/>
    <property type="molecule type" value="Genomic_DNA"/>
</dbReference>
<dbReference type="RefSeq" id="XP_022579064.1">
    <property type="nucleotide sequence ID" value="XM_022727740.1"/>
</dbReference>
<dbReference type="Gene3D" id="3.40.720.10">
    <property type="entry name" value="Alkaline Phosphatase, subunit A"/>
    <property type="match status" value="1"/>
</dbReference>
<evidence type="ECO:0000256" key="1">
    <source>
        <dbReference type="SAM" id="MobiDB-lite"/>
    </source>
</evidence>
<dbReference type="SUPFAM" id="SSF53649">
    <property type="entry name" value="Alkaline phosphatase-like"/>
    <property type="match status" value="1"/>
</dbReference>
<organism evidence="4 5">
    <name type="scientific">Penicilliopsis zonata CBS 506.65</name>
    <dbReference type="NCBI Taxonomy" id="1073090"/>
    <lineage>
        <taxon>Eukaryota</taxon>
        <taxon>Fungi</taxon>
        <taxon>Dikarya</taxon>
        <taxon>Ascomycota</taxon>
        <taxon>Pezizomycotina</taxon>
        <taxon>Eurotiomycetes</taxon>
        <taxon>Eurotiomycetidae</taxon>
        <taxon>Eurotiales</taxon>
        <taxon>Aspergillaceae</taxon>
        <taxon>Penicilliopsis</taxon>
    </lineage>
</organism>
<dbReference type="Proteomes" id="UP000184188">
    <property type="component" value="Unassembled WGS sequence"/>
</dbReference>
<reference evidence="5" key="1">
    <citation type="journal article" date="2017" name="Genome Biol.">
        <title>Comparative genomics reveals high biological diversity and specific adaptations in the industrially and medically important fungal genus Aspergillus.</title>
        <authorList>
            <person name="de Vries R.P."/>
            <person name="Riley R."/>
            <person name="Wiebenga A."/>
            <person name="Aguilar-Osorio G."/>
            <person name="Amillis S."/>
            <person name="Uchima C.A."/>
            <person name="Anderluh G."/>
            <person name="Asadollahi M."/>
            <person name="Askin M."/>
            <person name="Barry K."/>
            <person name="Battaglia E."/>
            <person name="Bayram O."/>
            <person name="Benocci T."/>
            <person name="Braus-Stromeyer S.A."/>
            <person name="Caldana C."/>
            <person name="Canovas D."/>
            <person name="Cerqueira G.C."/>
            <person name="Chen F."/>
            <person name="Chen W."/>
            <person name="Choi C."/>
            <person name="Clum A."/>
            <person name="Dos Santos R.A."/>
            <person name="Damasio A.R."/>
            <person name="Diallinas G."/>
            <person name="Emri T."/>
            <person name="Fekete E."/>
            <person name="Flipphi M."/>
            <person name="Freyberg S."/>
            <person name="Gallo A."/>
            <person name="Gournas C."/>
            <person name="Habgood R."/>
            <person name="Hainaut M."/>
            <person name="Harispe M.L."/>
            <person name="Henrissat B."/>
            <person name="Hilden K.S."/>
            <person name="Hope R."/>
            <person name="Hossain A."/>
            <person name="Karabika E."/>
            <person name="Karaffa L."/>
            <person name="Karanyi Z."/>
            <person name="Krasevec N."/>
            <person name="Kuo A."/>
            <person name="Kusch H."/>
            <person name="LaButti K."/>
            <person name="Lagendijk E.L."/>
            <person name="Lapidus A."/>
            <person name="Levasseur A."/>
            <person name="Lindquist E."/>
            <person name="Lipzen A."/>
            <person name="Logrieco A.F."/>
            <person name="MacCabe A."/>
            <person name="Maekelae M.R."/>
            <person name="Malavazi I."/>
            <person name="Melin P."/>
            <person name="Meyer V."/>
            <person name="Mielnichuk N."/>
            <person name="Miskei M."/>
            <person name="Molnar A.P."/>
            <person name="Mule G."/>
            <person name="Ngan C.Y."/>
            <person name="Orejas M."/>
            <person name="Orosz E."/>
            <person name="Ouedraogo J.P."/>
            <person name="Overkamp K.M."/>
            <person name="Park H.-S."/>
            <person name="Perrone G."/>
            <person name="Piumi F."/>
            <person name="Punt P.J."/>
            <person name="Ram A.F."/>
            <person name="Ramon A."/>
            <person name="Rauscher S."/>
            <person name="Record E."/>
            <person name="Riano-Pachon D.M."/>
            <person name="Robert V."/>
            <person name="Roehrig J."/>
            <person name="Ruller R."/>
            <person name="Salamov A."/>
            <person name="Salih N.S."/>
            <person name="Samson R.A."/>
            <person name="Sandor E."/>
            <person name="Sanguinetti M."/>
            <person name="Schuetze T."/>
            <person name="Sepcic K."/>
            <person name="Shelest E."/>
            <person name="Sherlock G."/>
            <person name="Sophianopoulou V."/>
            <person name="Squina F.M."/>
            <person name="Sun H."/>
            <person name="Susca A."/>
            <person name="Todd R.B."/>
            <person name="Tsang A."/>
            <person name="Unkles S.E."/>
            <person name="van de Wiele N."/>
            <person name="van Rossen-Uffink D."/>
            <person name="Oliveira J.V."/>
            <person name="Vesth T.C."/>
            <person name="Visser J."/>
            <person name="Yu J.-H."/>
            <person name="Zhou M."/>
            <person name="Andersen M.R."/>
            <person name="Archer D.B."/>
            <person name="Baker S.E."/>
            <person name="Benoit I."/>
            <person name="Brakhage A.A."/>
            <person name="Braus G.H."/>
            <person name="Fischer R."/>
            <person name="Frisvad J.C."/>
            <person name="Goldman G.H."/>
            <person name="Houbraken J."/>
            <person name="Oakley B."/>
            <person name="Pocsi I."/>
            <person name="Scazzocchio C."/>
            <person name="Seiboth B."/>
            <person name="vanKuyk P.A."/>
            <person name="Wortman J."/>
            <person name="Dyer P.S."/>
            <person name="Grigoriev I.V."/>
        </authorList>
    </citation>
    <scope>NUCLEOTIDE SEQUENCE [LARGE SCALE GENOMIC DNA]</scope>
    <source>
        <strain evidence="5">CBS 506.65</strain>
    </source>
</reference>
<dbReference type="GeneID" id="34614204"/>
<dbReference type="PANTHER" id="PTHR43751:SF3">
    <property type="entry name" value="SULFATASE N-TERMINAL DOMAIN-CONTAINING PROTEIN"/>
    <property type="match status" value="1"/>
</dbReference>
<name>A0A1L9SBN8_9EURO</name>
<feature type="transmembrane region" description="Helical" evidence="2">
    <location>
        <begin position="119"/>
        <end position="145"/>
    </location>
</feature>
<evidence type="ECO:0000313" key="5">
    <source>
        <dbReference type="Proteomes" id="UP000184188"/>
    </source>
</evidence>
<dbReference type="Pfam" id="PF00884">
    <property type="entry name" value="Sulfatase"/>
    <property type="match status" value="1"/>
</dbReference>
<feature type="transmembrane region" description="Helical" evidence="2">
    <location>
        <begin position="38"/>
        <end position="64"/>
    </location>
</feature>
<protein>
    <recommendedName>
        <fullName evidence="3">Sulfatase N-terminal domain-containing protein</fullName>
    </recommendedName>
</protein>
<gene>
    <name evidence="4" type="ORF">ASPZODRAFT_2111263</name>
</gene>
<evidence type="ECO:0000313" key="4">
    <source>
        <dbReference type="EMBL" id="OJJ44554.1"/>
    </source>
</evidence>
<feature type="region of interest" description="Disordered" evidence="1">
    <location>
        <begin position="247"/>
        <end position="266"/>
    </location>
</feature>
<dbReference type="PANTHER" id="PTHR43751">
    <property type="entry name" value="SULFATASE"/>
    <property type="match status" value="1"/>
</dbReference>
<dbReference type="InterPro" id="IPR052701">
    <property type="entry name" value="GAG_Ulvan_Degrading_Sulfatases"/>
</dbReference>
<dbReference type="InterPro" id="IPR000917">
    <property type="entry name" value="Sulfatase_N"/>
</dbReference>
<proteinExistence type="predicted"/>
<feature type="domain" description="Sulfatase N-terminal" evidence="3">
    <location>
        <begin position="500"/>
        <end position="709"/>
    </location>
</feature>
<keyword evidence="2" id="KW-0812">Transmembrane</keyword>
<feature type="compositionally biased region" description="Basic residues" evidence="1">
    <location>
        <begin position="254"/>
        <end position="264"/>
    </location>
</feature>
<keyword evidence="2" id="KW-0472">Membrane</keyword>
<sequence length="858" mass="96163">MAFSNISTPPLLFALLVVSGLASKTLHIFQHLESLPLLYLVIYLPTLYLPDVLVICLGRVLLLWPERRWQWLVCAAGAVLAVSSLLTWGASAIVFGFFLQTGAEVEWTATDSFVRDPAAMKLLMSGISTVCAAATVLLLVAWLIAPRLYSLTGSWMDTLGGICRLGVKESYTLLPGNATKARRWRCSLKWLIPVSVMTVSLTFLECTRPAVPWDHLSRALPWTLLDAFHTPSTEHCRPPRIPFPLDTDKDGKGHHGHHGHHPHHWVPDFRPATTDEGPLQRPVWLPDPSPPGFHRWDQQHGADFGYQPRCPGNDQVYRPYNALTDPLKVSNLGEDLLEPLQQVLNRSEVSIQHVVILTMESGRKELFPMQSGTPLYDALLESYRPADRDMAIDQLSRMTPVAQMVTGEYAVDSHGQRNVFNDSSTVWQDTAEEGMGGINVKGALTGSTLTFKSLLSSHCGVSPLPVDLLEEVNHQIYQPCLPQIFDLFNSFKGETDRMTGFQAQKWESVFVQAVTDTYDRQHRLNEMMGFRHVVTKETMRNKKAKYFPPKTEEINYFGYAENETWPYLADIIHGAVEKKNRLFLSHITSSTHHPWHTPEDFPQKQYTGPRGKHNYMNDYLNTIAYADEWLGRVLLLLDEAGIANETLVVIVGDHGQAFSEDSKMTGTFENPHISNFRVPLVFRHPHLPALTVSANVTSLSIVPTILDLLVESGSLDARDRSVASGLVNEYQGQSLLRPYQTERKNTKHSKGKGKDKDDNEVSLWNFGLINAGGAMISVTASNSAYRVILPLSSKFEYSFSNLETDPGEKHPLHDWTADGLLASVASKYGDGAAEWAIDAIRVGGWWAHEQKRIWDYRG</sequence>
<dbReference type="InterPro" id="IPR017850">
    <property type="entry name" value="Alkaline_phosphatase_core_sf"/>
</dbReference>
<dbReference type="AlphaFoldDB" id="A0A1L9SBN8"/>
<accession>A0A1L9SBN8</accession>
<dbReference type="VEuPathDB" id="FungiDB:ASPZODRAFT_2111263"/>
<dbReference type="OrthoDB" id="96314at2759"/>
<dbReference type="STRING" id="1073090.A0A1L9SBN8"/>
<keyword evidence="2" id="KW-1133">Transmembrane helix</keyword>
<evidence type="ECO:0000259" key="3">
    <source>
        <dbReference type="Pfam" id="PF00884"/>
    </source>
</evidence>
<evidence type="ECO:0000256" key="2">
    <source>
        <dbReference type="SAM" id="Phobius"/>
    </source>
</evidence>
<feature type="transmembrane region" description="Helical" evidence="2">
    <location>
        <begin position="71"/>
        <end position="99"/>
    </location>
</feature>
<keyword evidence="5" id="KW-1185">Reference proteome</keyword>